<sequence length="200" mass="23315">MRFEELKPKIQSLTYLDEGWRGIVYRGFFEGKEVAIKVAKAQEKEYAIRKEARILERLKDYPYFPKLILSGEDFIMYEFIDGVPIEDLSLSPEEKISLYMQVLEIAYLLDSLRINRDEFARLDKNLLVGKDGRLYLLDFERGALDVKKPHNFTQFLQFLRKEGIISTTQALELGKEYKKEPELVKEKVHAILSSALSIAT</sequence>
<dbReference type="PANTHER" id="PTHR37171:SF1">
    <property type="entry name" value="SERINE_THREONINE-PROTEIN KINASE YRZF-RELATED"/>
    <property type="match status" value="1"/>
</dbReference>
<proteinExistence type="predicted"/>
<dbReference type="Gene3D" id="1.10.510.10">
    <property type="entry name" value="Transferase(Phosphotransferase) domain 1"/>
    <property type="match status" value="1"/>
</dbReference>
<dbReference type="SUPFAM" id="SSF56112">
    <property type="entry name" value="Protein kinase-like (PK-like)"/>
    <property type="match status" value="1"/>
</dbReference>
<evidence type="ECO:0000313" key="2">
    <source>
        <dbReference type="EMBL" id="HHO74780.1"/>
    </source>
</evidence>
<dbReference type="GO" id="GO:0005524">
    <property type="term" value="F:ATP binding"/>
    <property type="evidence" value="ECO:0007669"/>
    <property type="project" value="InterPro"/>
</dbReference>
<dbReference type="PROSITE" id="PS50011">
    <property type="entry name" value="PROTEIN_KINASE_DOM"/>
    <property type="match status" value="1"/>
</dbReference>
<dbReference type="PANTHER" id="PTHR37171">
    <property type="entry name" value="SERINE/THREONINE-PROTEIN KINASE YRZF-RELATED"/>
    <property type="match status" value="1"/>
</dbReference>
<dbReference type="InterPro" id="IPR052396">
    <property type="entry name" value="Meiotic_Drive_Suppr_Kinase"/>
</dbReference>
<organism evidence="2">
    <name type="scientific">Thermocrinis ruber</name>
    <dbReference type="NCBI Taxonomy" id="75906"/>
    <lineage>
        <taxon>Bacteria</taxon>
        <taxon>Pseudomonadati</taxon>
        <taxon>Aquificota</taxon>
        <taxon>Aquificia</taxon>
        <taxon>Aquificales</taxon>
        <taxon>Aquificaceae</taxon>
        <taxon>Thermocrinis</taxon>
    </lineage>
</organism>
<reference evidence="2" key="1">
    <citation type="journal article" date="2020" name="mSystems">
        <title>Genome- and Community-Level Interaction Insights into Carbon Utilization and Element Cycling Functions of Hydrothermarchaeota in Hydrothermal Sediment.</title>
        <authorList>
            <person name="Zhou Z."/>
            <person name="Liu Y."/>
            <person name="Xu W."/>
            <person name="Pan J."/>
            <person name="Luo Z.H."/>
            <person name="Li M."/>
        </authorList>
    </citation>
    <scope>NUCLEOTIDE SEQUENCE [LARGE SCALE GENOMIC DNA]</scope>
    <source>
        <strain evidence="2">SpSt-114</strain>
    </source>
</reference>
<accession>A0A7C5SZP5</accession>
<gene>
    <name evidence="2" type="ORF">ENN04_09180</name>
</gene>
<evidence type="ECO:0000259" key="1">
    <source>
        <dbReference type="PROSITE" id="PS50011"/>
    </source>
</evidence>
<dbReference type="InterPro" id="IPR000719">
    <property type="entry name" value="Prot_kinase_dom"/>
</dbReference>
<feature type="domain" description="Protein kinase" evidence="1">
    <location>
        <begin position="10"/>
        <end position="200"/>
    </location>
</feature>
<protein>
    <recommendedName>
        <fullName evidence="1">Protein kinase domain-containing protein</fullName>
    </recommendedName>
</protein>
<comment type="caution">
    <text evidence="2">The sequence shown here is derived from an EMBL/GenBank/DDBJ whole genome shotgun (WGS) entry which is preliminary data.</text>
</comment>
<dbReference type="AlphaFoldDB" id="A0A7C5SZP5"/>
<dbReference type="GO" id="GO:0004672">
    <property type="term" value="F:protein kinase activity"/>
    <property type="evidence" value="ECO:0007669"/>
    <property type="project" value="InterPro"/>
</dbReference>
<dbReference type="InterPro" id="IPR011009">
    <property type="entry name" value="Kinase-like_dom_sf"/>
</dbReference>
<name>A0A7C5SZP5_9AQUI</name>
<dbReference type="EMBL" id="DSAC01000114">
    <property type="protein sequence ID" value="HHO74780.1"/>
    <property type="molecule type" value="Genomic_DNA"/>
</dbReference>